<dbReference type="AlphaFoldDB" id="A6TSU0"/>
<name>A6TSU0_ALKMQ</name>
<dbReference type="Proteomes" id="UP000001572">
    <property type="component" value="Chromosome"/>
</dbReference>
<sequence>MSEKERKFKRGFEGFDLSMFIGEEIYQYIKKDIDHGEIFPALRDNRIDFYYEGGCIFQYKNNRFSYNPAYLKYNEEKYKPQNSKNSIFKNHNFDLKTFYEDLKQGVKNRFTTKNNKETERQFLSRLYKSTHSCKESNTVVLDIEIRFNKVDGKKCDLMLYNNQKKKLMLVEAKVVGNKYLVSKTTPKVIDQVREYSSWINEGAETFTKQYSYYIEFMNSVFDKNLNNDIKDICKSAKLIIFETEKKTIIDKHKQKLQVGLGKGNVWFVSKDKSQENIDIDTIWKMLDK</sequence>
<dbReference type="EMBL" id="CP000724">
    <property type="protein sequence ID" value="ABR49258.1"/>
    <property type="molecule type" value="Genomic_DNA"/>
</dbReference>
<keyword evidence="2" id="KW-1185">Reference proteome</keyword>
<dbReference type="KEGG" id="amt:Amet_3119"/>
<dbReference type="HOGENOM" id="CLU_965209_0_0_9"/>
<protein>
    <submittedName>
        <fullName evidence="1">Uncharacterized protein</fullName>
    </submittedName>
</protein>
<accession>A6TSU0</accession>
<dbReference type="RefSeq" id="WP_012064224.1">
    <property type="nucleotide sequence ID" value="NC_009633.1"/>
</dbReference>
<reference evidence="2" key="1">
    <citation type="journal article" date="2016" name="Genome Announc.">
        <title>Complete genome sequence of Alkaliphilus metalliredigens strain QYMF, an alkaliphilic and metal-reducing bacterium isolated from borax-contaminated leachate ponds.</title>
        <authorList>
            <person name="Hwang C."/>
            <person name="Copeland A."/>
            <person name="Lucas S."/>
            <person name="Lapidus A."/>
            <person name="Barry K."/>
            <person name="Detter J.C."/>
            <person name="Glavina Del Rio T."/>
            <person name="Hammon N."/>
            <person name="Israni S."/>
            <person name="Dalin E."/>
            <person name="Tice H."/>
            <person name="Pitluck S."/>
            <person name="Chertkov O."/>
            <person name="Brettin T."/>
            <person name="Bruce D."/>
            <person name="Han C."/>
            <person name="Schmutz J."/>
            <person name="Larimer F."/>
            <person name="Land M.L."/>
            <person name="Hauser L."/>
            <person name="Kyrpides N."/>
            <person name="Mikhailova N."/>
            <person name="Ye Q."/>
            <person name="Zhou J."/>
            <person name="Richardson P."/>
            <person name="Fields M.W."/>
        </authorList>
    </citation>
    <scope>NUCLEOTIDE SEQUENCE [LARGE SCALE GENOMIC DNA]</scope>
    <source>
        <strain evidence="2">QYMF</strain>
    </source>
</reference>
<dbReference type="eggNOG" id="ENOG50317UZ">
    <property type="taxonomic scope" value="Bacteria"/>
</dbReference>
<dbReference type="OrthoDB" id="6064977at2"/>
<dbReference type="STRING" id="293826.Amet_3119"/>
<evidence type="ECO:0000313" key="1">
    <source>
        <dbReference type="EMBL" id="ABR49258.1"/>
    </source>
</evidence>
<organism evidence="1 2">
    <name type="scientific">Alkaliphilus metalliredigens (strain QYMF)</name>
    <dbReference type="NCBI Taxonomy" id="293826"/>
    <lineage>
        <taxon>Bacteria</taxon>
        <taxon>Bacillati</taxon>
        <taxon>Bacillota</taxon>
        <taxon>Clostridia</taxon>
        <taxon>Peptostreptococcales</taxon>
        <taxon>Natronincolaceae</taxon>
        <taxon>Alkaliphilus</taxon>
    </lineage>
</organism>
<gene>
    <name evidence="1" type="ordered locus">Amet_3119</name>
</gene>
<proteinExistence type="predicted"/>
<evidence type="ECO:0000313" key="2">
    <source>
        <dbReference type="Proteomes" id="UP000001572"/>
    </source>
</evidence>